<sequence>MDEKYSPMYNYGVTPEKWEYMNKVIWPPNYVVPETGKPKSREVFHCIESIHTPTKKMFTVCHFALNMVVDDALKQLRNHQTKPPFLLADIIEEAKTRAKKEFFIEEPGKMFVAEIFPLQCKIVKGARRHAHERWHTLKYRYINLFVRLQEGDPPKFKGREAEPNGWDKMDNYYEFLRSRDFKYSI</sequence>
<name>A0A914HXD9_GLORO</name>
<dbReference type="InterPro" id="IPR036394">
    <property type="entry name" value="Ribosomal_uL22_sf"/>
</dbReference>
<dbReference type="Pfam" id="PF00237">
    <property type="entry name" value="Ribosomal_L22"/>
    <property type="match status" value="1"/>
</dbReference>
<reference evidence="8" key="1">
    <citation type="submission" date="2022-11" db="UniProtKB">
        <authorList>
            <consortium name="WormBaseParasite"/>
        </authorList>
    </citation>
    <scope>IDENTIFICATION</scope>
</reference>
<dbReference type="Proteomes" id="UP000887572">
    <property type="component" value="Unplaced"/>
</dbReference>
<evidence type="ECO:0000256" key="1">
    <source>
        <dbReference type="ARBA" id="ARBA00009451"/>
    </source>
</evidence>
<dbReference type="GO" id="GO:0006412">
    <property type="term" value="P:translation"/>
    <property type="evidence" value="ECO:0007669"/>
    <property type="project" value="InterPro"/>
</dbReference>
<organism evidence="7 8">
    <name type="scientific">Globodera rostochiensis</name>
    <name type="common">Golden nematode worm</name>
    <name type="synonym">Heterodera rostochiensis</name>
    <dbReference type="NCBI Taxonomy" id="31243"/>
    <lineage>
        <taxon>Eukaryota</taxon>
        <taxon>Metazoa</taxon>
        <taxon>Ecdysozoa</taxon>
        <taxon>Nematoda</taxon>
        <taxon>Chromadorea</taxon>
        <taxon>Rhabditida</taxon>
        <taxon>Tylenchina</taxon>
        <taxon>Tylenchomorpha</taxon>
        <taxon>Tylenchoidea</taxon>
        <taxon>Heteroderidae</taxon>
        <taxon>Heteroderinae</taxon>
        <taxon>Globodera</taxon>
    </lineage>
</organism>
<dbReference type="AlphaFoldDB" id="A0A914HXD9"/>
<dbReference type="PANTHER" id="PTHR13501">
    <property type="entry name" value="CHLOROPLAST 50S RIBOSOMAL PROTEIN L22-RELATED"/>
    <property type="match status" value="1"/>
</dbReference>
<dbReference type="Gene3D" id="3.90.470.10">
    <property type="entry name" value="Ribosomal protein L22/L17"/>
    <property type="match status" value="1"/>
</dbReference>
<keyword evidence="3 6" id="KW-0687">Ribonucleoprotein</keyword>
<dbReference type="InterPro" id="IPR047867">
    <property type="entry name" value="Ribosomal_uL22_bac/org-type"/>
</dbReference>
<comment type="similarity">
    <text evidence="1 6">Belongs to the universal ribosomal protein uL22 family.</text>
</comment>
<dbReference type="PANTHER" id="PTHR13501:SF8">
    <property type="entry name" value="LARGE RIBOSOMAL SUBUNIT PROTEIN UL22M"/>
    <property type="match status" value="1"/>
</dbReference>
<keyword evidence="7" id="KW-1185">Reference proteome</keyword>
<accession>A0A914HXD9</accession>
<evidence type="ECO:0000256" key="6">
    <source>
        <dbReference type="RuleBase" id="RU004005"/>
    </source>
</evidence>
<dbReference type="InterPro" id="IPR001063">
    <property type="entry name" value="Ribosomal_uL22"/>
</dbReference>
<evidence type="ECO:0000256" key="3">
    <source>
        <dbReference type="ARBA" id="ARBA00023274"/>
    </source>
</evidence>
<dbReference type="GO" id="GO:0003735">
    <property type="term" value="F:structural constituent of ribosome"/>
    <property type="evidence" value="ECO:0007669"/>
    <property type="project" value="InterPro"/>
</dbReference>
<keyword evidence="2 6" id="KW-0689">Ribosomal protein</keyword>
<evidence type="ECO:0000256" key="4">
    <source>
        <dbReference type="ARBA" id="ARBA00035286"/>
    </source>
</evidence>
<dbReference type="SUPFAM" id="SSF54843">
    <property type="entry name" value="Ribosomal protein L22"/>
    <property type="match status" value="1"/>
</dbReference>
<evidence type="ECO:0000256" key="2">
    <source>
        <dbReference type="ARBA" id="ARBA00022980"/>
    </source>
</evidence>
<dbReference type="WBParaSite" id="Gr19_v10_g5012.t1">
    <property type="protein sequence ID" value="Gr19_v10_g5012.t1"/>
    <property type="gene ID" value="Gr19_v10_g5012"/>
</dbReference>
<evidence type="ECO:0000313" key="8">
    <source>
        <dbReference type="WBParaSite" id="Gr19_v10_g5012.t1"/>
    </source>
</evidence>
<evidence type="ECO:0000256" key="5">
    <source>
        <dbReference type="ARBA" id="ARBA00035506"/>
    </source>
</evidence>
<protein>
    <recommendedName>
        <fullName evidence="4">Large ribosomal subunit protein uL22m</fullName>
    </recommendedName>
    <alternativeName>
        <fullName evidence="5">39S ribosomal protein L22, mitochondrial</fullName>
    </alternativeName>
</protein>
<dbReference type="GO" id="GO:0005762">
    <property type="term" value="C:mitochondrial large ribosomal subunit"/>
    <property type="evidence" value="ECO:0007669"/>
    <property type="project" value="TreeGrafter"/>
</dbReference>
<evidence type="ECO:0000313" key="7">
    <source>
        <dbReference type="Proteomes" id="UP000887572"/>
    </source>
</evidence>
<proteinExistence type="inferred from homology"/>